<dbReference type="AlphaFoldDB" id="A0A1F4Q026"/>
<name>A0A1F4Q026_UNCSA</name>
<proteinExistence type="predicted"/>
<gene>
    <name evidence="2" type="ORF">A2625_03845</name>
</gene>
<sequence>MKELMPIGRIENKIYVIRKQKVMLDRNLAELYGVKTFVLNQAVKRNLERFPADFMFSLTRQEILSISQFVISSGQAGAENLKFAKNVNAFTEQGLAMLSGILHSARAIQVNVAIMRAFVKLRQVLASNKDLTYLFKELKHKVGRHDIEIGLIIKTIEKMIAVEKKPKRRIGFFPKYSLG</sequence>
<reference evidence="2 3" key="1">
    <citation type="journal article" date="2016" name="Nat. Commun.">
        <title>Thousands of microbial genomes shed light on interconnected biogeochemical processes in an aquifer system.</title>
        <authorList>
            <person name="Anantharaman K."/>
            <person name="Brown C.T."/>
            <person name="Hug L.A."/>
            <person name="Sharon I."/>
            <person name="Castelle C.J."/>
            <person name="Probst A.J."/>
            <person name="Thomas B.C."/>
            <person name="Singh A."/>
            <person name="Wilkins M.J."/>
            <person name="Karaoz U."/>
            <person name="Brodie E.L."/>
            <person name="Williams K.H."/>
            <person name="Hubbard S.S."/>
            <person name="Banfield J.F."/>
        </authorList>
    </citation>
    <scope>NUCLEOTIDE SEQUENCE [LARGE SCALE GENOMIC DNA]</scope>
</reference>
<dbReference type="Pfam" id="PF10543">
    <property type="entry name" value="ORF6N"/>
    <property type="match status" value="1"/>
</dbReference>
<evidence type="ECO:0000313" key="2">
    <source>
        <dbReference type="EMBL" id="OGB89281.1"/>
    </source>
</evidence>
<dbReference type="EMBL" id="METM01000027">
    <property type="protein sequence ID" value="OGB89281.1"/>
    <property type="molecule type" value="Genomic_DNA"/>
</dbReference>
<accession>A0A1F4Q026</accession>
<dbReference type="Proteomes" id="UP000178724">
    <property type="component" value="Unassembled WGS sequence"/>
</dbReference>
<evidence type="ECO:0000259" key="1">
    <source>
        <dbReference type="Pfam" id="PF10543"/>
    </source>
</evidence>
<evidence type="ECO:0000313" key="3">
    <source>
        <dbReference type="Proteomes" id="UP000178724"/>
    </source>
</evidence>
<comment type="caution">
    <text evidence="2">The sequence shown here is derived from an EMBL/GenBank/DDBJ whole genome shotgun (WGS) entry which is preliminary data.</text>
</comment>
<protein>
    <recommendedName>
        <fullName evidence="1">KilA-N DNA-binding domain-containing protein</fullName>
    </recommendedName>
</protein>
<organism evidence="2 3">
    <name type="scientific">candidate division WOR-1 bacterium RIFCSPHIGHO2_01_FULL_53_15</name>
    <dbReference type="NCBI Taxonomy" id="1802564"/>
    <lineage>
        <taxon>Bacteria</taxon>
        <taxon>Bacillati</taxon>
        <taxon>Saganbacteria</taxon>
    </lineage>
</organism>
<dbReference type="InterPro" id="IPR018873">
    <property type="entry name" value="KilA-N_DNA-bd_domain"/>
</dbReference>
<feature type="domain" description="KilA-N DNA-binding" evidence="1">
    <location>
        <begin position="12"/>
        <end position="101"/>
    </location>
</feature>